<dbReference type="InterPro" id="IPR051685">
    <property type="entry name" value="Ycf3/AcsC/BcsC/TPR_MFPF"/>
</dbReference>
<evidence type="ECO:0000313" key="5">
    <source>
        <dbReference type="Proteomes" id="UP000625735"/>
    </source>
</evidence>
<dbReference type="Proteomes" id="UP000625735">
    <property type="component" value="Unassembled WGS sequence"/>
</dbReference>
<accession>A0A917DC42</accession>
<dbReference type="EMBL" id="BMFG01000004">
    <property type="protein sequence ID" value="GGD24868.1"/>
    <property type="molecule type" value="Genomic_DNA"/>
</dbReference>
<feature type="repeat" description="TPR" evidence="3">
    <location>
        <begin position="299"/>
        <end position="332"/>
    </location>
</feature>
<evidence type="ECO:0000256" key="1">
    <source>
        <dbReference type="ARBA" id="ARBA00022737"/>
    </source>
</evidence>
<dbReference type="InterPro" id="IPR011990">
    <property type="entry name" value="TPR-like_helical_dom_sf"/>
</dbReference>
<dbReference type="AlphaFoldDB" id="A0A917DC42"/>
<evidence type="ECO:0000256" key="2">
    <source>
        <dbReference type="ARBA" id="ARBA00022803"/>
    </source>
</evidence>
<name>A0A917DC42_9FLAO</name>
<dbReference type="SMART" id="SM00028">
    <property type="entry name" value="TPR"/>
    <property type="match status" value="2"/>
</dbReference>
<reference evidence="4" key="1">
    <citation type="journal article" date="2014" name="Int. J. Syst. Evol. Microbiol.">
        <title>Complete genome sequence of Corynebacterium casei LMG S-19264T (=DSM 44701T), isolated from a smear-ripened cheese.</title>
        <authorList>
            <consortium name="US DOE Joint Genome Institute (JGI-PGF)"/>
            <person name="Walter F."/>
            <person name="Albersmeier A."/>
            <person name="Kalinowski J."/>
            <person name="Ruckert C."/>
        </authorList>
    </citation>
    <scope>NUCLEOTIDE SEQUENCE</scope>
    <source>
        <strain evidence="4">CGMCC 1.12506</strain>
    </source>
</reference>
<dbReference type="SUPFAM" id="SSF48452">
    <property type="entry name" value="TPR-like"/>
    <property type="match status" value="1"/>
</dbReference>
<keyword evidence="1" id="KW-0677">Repeat</keyword>
<sequence length="423" mass="47902">MKSKYAIALAISVITMSTFAQKDELKALEKALKSTDDQMIKTSLANAENVLANATDAEKSQFYFLKGNAMMFFSKRTSDKGEKLVQASKSYQEVIEIEKKGSKQKFSAPAKEALTALQAELVDEAIKDNNAKRFKNGTVKLYEAYNINKQDTLYLYYAANGAVNDGDYDTALKYYDELKRLNFSGIAIQYFATEKATDEESEYRSKAERDLFVKAGTHHKPRQQKTTSKRGEIYRNYALILVQKGEVAKAKAALVEARKSNPDDTSLAIAESNLYLDEGDFVSYKKIVEEVLSKNPNDPDLLYNLGVVSSKAGNNEEAEKYYLQVIEINKNYKNAYKNLAILKLDADTKMVEEMNKLGISAKDNKRYDEIKKEREKLFVSVMPLLEKVIELDPKDSETKQTLMNLYSTLDMTDKYKALKATMD</sequence>
<dbReference type="PANTHER" id="PTHR44943:SF8">
    <property type="entry name" value="TPR REPEAT-CONTAINING PROTEIN MJ0263"/>
    <property type="match status" value="1"/>
</dbReference>
<dbReference type="Pfam" id="PF14559">
    <property type="entry name" value="TPR_19"/>
    <property type="match status" value="1"/>
</dbReference>
<protein>
    <recommendedName>
        <fullName evidence="6">Tetratricopeptide repeat-containing protein</fullName>
    </recommendedName>
</protein>
<proteinExistence type="predicted"/>
<evidence type="ECO:0008006" key="6">
    <source>
        <dbReference type="Google" id="ProtNLM"/>
    </source>
</evidence>
<dbReference type="InterPro" id="IPR019734">
    <property type="entry name" value="TPR_rpt"/>
</dbReference>
<keyword evidence="2 3" id="KW-0802">TPR repeat</keyword>
<organism evidence="4 5">
    <name type="scientific">Flavobacterium orientale</name>
    <dbReference type="NCBI Taxonomy" id="1756020"/>
    <lineage>
        <taxon>Bacteria</taxon>
        <taxon>Pseudomonadati</taxon>
        <taxon>Bacteroidota</taxon>
        <taxon>Flavobacteriia</taxon>
        <taxon>Flavobacteriales</taxon>
        <taxon>Flavobacteriaceae</taxon>
        <taxon>Flavobacterium</taxon>
    </lineage>
</organism>
<reference evidence="4" key="2">
    <citation type="submission" date="2020-09" db="EMBL/GenBank/DDBJ databases">
        <authorList>
            <person name="Sun Q."/>
            <person name="Zhou Y."/>
        </authorList>
    </citation>
    <scope>NUCLEOTIDE SEQUENCE</scope>
    <source>
        <strain evidence="4">CGMCC 1.12506</strain>
    </source>
</reference>
<keyword evidence="5" id="KW-1185">Reference proteome</keyword>
<dbReference type="PROSITE" id="PS50005">
    <property type="entry name" value="TPR"/>
    <property type="match status" value="1"/>
</dbReference>
<evidence type="ECO:0000313" key="4">
    <source>
        <dbReference type="EMBL" id="GGD24868.1"/>
    </source>
</evidence>
<evidence type="ECO:0000256" key="3">
    <source>
        <dbReference type="PROSITE-ProRule" id="PRU00339"/>
    </source>
</evidence>
<dbReference type="Gene3D" id="1.25.40.10">
    <property type="entry name" value="Tetratricopeptide repeat domain"/>
    <property type="match status" value="2"/>
</dbReference>
<dbReference type="RefSeq" id="WP_188361813.1">
    <property type="nucleotide sequence ID" value="NZ_BMFG01000004.1"/>
</dbReference>
<comment type="caution">
    <text evidence="4">The sequence shown here is derived from an EMBL/GenBank/DDBJ whole genome shotgun (WGS) entry which is preliminary data.</text>
</comment>
<dbReference type="PANTHER" id="PTHR44943">
    <property type="entry name" value="CELLULOSE SYNTHASE OPERON PROTEIN C"/>
    <property type="match status" value="1"/>
</dbReference>
<gene>
    <name evidence="4" type="ORF">GCM10011343_13810</name>
</gene>